<feature type="region of interest" description="Disordered" evidence="18">
    <location>
        <begin position="1"/>
        <end position="20"/>
    </location>
</feature>
<feature type="active site" evidence="17">
    <location>
        <position position="388"/>
    </location>
</feature>
<comment type="function">
    <text evidence="2 17">Cell wall formation.</text>
</comment>
<comment type="similarity">
    <text evidence="5 17">Belongs to the MurB family.</text>
</comment>
<keyword evidence="6 17" id="KW-0963">Cytoplasm</keyword>
<evidence type="ECO:0000256" key="12">
    <source>
        <dbReference type="ARBA" id="ARBA00022984"/>
    </source>
</evidence>
<dbReference type="PROSITE" id="PS51387">
    <property type="entry name" value="FAD_PCMH"/>
    <property type="match status" value="1"/>
</dbReference>
<organism evidence="20 21">
    <name type="scientific">Leucobacter alluvii</name>
    <dbReference type="NCBI Taxonomy" id="340321"/>
    <lineage>
        <taxon>Bacteria</taxon>
        <taxon>Bacillati</taxon>
        <taxon>Actinomycetota</taxon>
        <taxon>Actinomycetes</taxon>
        <taxon>Micrococcales</taxon>
        <taxon>Microbacteriaceae</taxon>
        <taxon>Leucobacter</taxon>
    </lineage>
</organism>
<evidence type="ECO:0000256" key="11">
    <source>
        <dbReference type="ARBA" id="ARBA00022960"/>
    </source>
</evidence>
<dbReference type="InterPro" id="IPR011601">
    <property type="entry name" value="MurB_C"/>
</dbReference>
<comment type="caution">
    <text evidence="20">The sequence shown here is derived from an EMBL/GenBank/DDBJ whole genome shotgun (WGS) entry which is preliminary data.</text>
</comment>
<dbReference type="PANTHER" id="PTHR21071:SF4">
    <property type="entry name" value="UDP-N-ACETYLENOLPYRUVOYLGLUCOSAMINE REDUCTASE"/>
    <property type="match status" value="1"/>
</dbReference>
<dbReference type="NCBIfam" id="NF010478">
    <property type="entry name" value="PRK13903.1"/>
    <property type="match status" value="1"/>
</dbReference>
<dbReference type="Gene3D" id="3.30.465.10">
    <property type="match status" value="1"/>
</dbReference>
<dbReference type="Gene3D" id="3.30.43.10">
    <property type="entry name" value="Uridine Diphospho-n-acetylenolpyruvylglucosamine Reductase, domain 2"/>
    <property type="match status" value="1"/>
</dbReference>
<protein>
    <recommendedName>
        <fullName evidence="17">UDP-N-acetylenolpyruvoylglucosamine reductase</fullName>
        <ecNumber evidence="17">1.3.1.98</ecNumber>
    </recommendedName>
    <alternativeName>
        <fullName evidence="17">UDP-N-acetylmuramate dehydrogenase</fullName>
    </alternativeName>
</protein>
<keyword evidence="8 17" id="KW-0285">Flavoprotein</keyword>
<evidence type="ECO:0000256" key="9">
    <source>
        <dbReference type="ARBA" id="ARBA00022827"/>
    </source>
</evidence>
<dbReference type="SUPFAM" id="SSF56194">
    <property type="entry name" value="Uridine diphospho-N-Acetylenolpyruvylglucosamine reductase, MurB, C-terminal domain"/>
    <property type="match status" value="1"/>
</dbReference>
<evidence type="ECO:0000256" key="6">
    <source>
        <dbReference type="ARBA" id="ARBA00022490"/>
    </source>
</evidence>
<evidence type="ECO:0000256" key="18">
    <source>
        <dbReference type="SAM" id="MobiDB-lite"/>
    </source>
</evidence>
<proteinExistence type="inferred from homology"/>
<dbReference type="InterPro" id="IPR016166">
    <property type="entry name" value="FAD-bd_PCMH"/>
</dbReference>
<dbReference type="EMBL" id="BAAAOP010000007">
    <property type="protein sequence ID" value="GAA2189004.1"/>
    <property type="molecule type" value="Genomic_DNA"/>
</dbReference>
<dbReference type="Proteomes" id="UP001501084">
    <property type="component" value="Unassembled WGS sequence"/>
</dbReference>
<keyword evidence="21" id="KW-1185">Reference proteome</keyword>
<dbReference type="InterPro" id="IPR016167">
    <property type="entry name" value="FAD-bd_PCMH_sub1"/>
</dbReference>
<comment type="cofactor">
    <cofactor evidence="1 17">
        <name>FAD</name>
        <dbReference type="ChEBI" id="CHEBI:57692"/>
    </cofactor>
</comment>
<evidence type="ECO:0000256" key="16">
    <source>
        <dbReference type="ARBA" id="ARBA00048914"/>
    </source>
</evidence>
<accession>A0ABN3B725</accession>
<keyword evidence="15 17" id="KW-0961">Cell wall biogenesis/degradation</keyword>
<feature type="active site" evidence="17">
    <location>
        <position position="175"/>
    </location>
</feature>
<dbReference type="RefSeq" id="WP_090152278.1">
    <property type="nucleotide sequence ID" value="NZ_BAAAOP010000007.1"/>
</dbReference>
<comment type="subcellular location">
    <subcellularLocation>
        <location evidence="3 17">Cytoplasm</location>
    </subcellularLocation>
</comment>
<evidence type="ECO:0000256" key="7">
    <source>
        <dbReference type="ARBA" id="ARBA00022618"/>
    </source>
</evidence>
<keyword evidence="9 17" id="KW-0274">FAD</keyword>
<keyword evidence="10 17" id="KW-0521">NADP</keyword>
<dbReference type="InterPro" id="IPR016169">
    <property type="entry name" value="FAD-bd_PCMH_sub2"/>
</dbReference>
<evidence type="ECO:0000256" key="17">
    <source>
        <dbReference type="HAMAP-Rule" id="MF_00037"/>
    </source>
</evidence>
<evidence type="ECO:0000256" key="5">
    <source>
        <dbReference type="ARBA" id="ARBA00010485"/>
    </source>
</evidence>
<dbReference type="SUPFAM" id="SSF56176">
    <property type="entry name" value="FAD-binding/transporter-associated domain-like"/>
    <property type="match status" value="1"/>
</dbReference>
<evidence type="ECO:0000313" key="20">
    <source>
        <dbReference type="EMBL" id="GAA2189004.1"/>
    </source>
</evidence>
<dbReference type="InterPro" id="IPR003170">
    <property type="entry name" value="MurB"/>
</dbReference>
<comment type="catalytic activity">
    <reaction evidence="16 17">
        <text>UDP-N-acetyl-alpha-D-muramate + NADP(+) = UDP-N-acetyl-3-O-(1-carboxyvinyl)-alpha-D-glucosamine + NADPH + H(+)</text>
        <dbReference type="Rhea" id="RHEA:12248"/>
        <dbReference type="ChEBI" id="CHEBI:15378"/>
        <dbReference type="ChEBI" id="CHEBI:57783"/>
        <dbReference type="ChEBI" id="CHEBI:58349"/>
        <dbReference type="ChEBI" id="CHEBI:68483"/>
        <dbReference type="ChEBI" id="CHEBI:70757"/>
        <dbReference type="EC" id="1.3.1.98"/>
    </reaction>
</comment>
<gene>
    <name evidence="17" type="primary">murB</name>
    <name evidence="20" type="ORF">GCM10009786_20400</name>
</gene>
<dbReference type="InterPro" id="IPR006094">
    <property type="entry name" value="Oxid_FAD_bind_N"/>
</dbReference>
<feature type="domain" description="FAD-binding PCMH-type" evidence="19">
    <location>
        <begin position="23"/>
        <end position="238"/>
    </location>
</feature>
<sequence>MLPEIGPEPAGDGTPFSELTTMRVGGPAERVLVAHAVDELVAYAQGLWDTDEPWMLLGGGSNTVMHDDGFAGTVLLVRTNGIAPVADDALPEGKIRLRVQAGHDWDHLVAACVDNGWSGVEALSGIPGLAGAAPVQNIGAYGQELSDVLHSIEFLDRERGHARRIPADALGLAYRDSAIKQGLEGVVLSIDIVLSVGEESPGRRAHAAPEVLSEPIAYEQLASALGVELGERVPIRDLRDSVLRLRASKGMVLDAADHDTWSCGSFFTNPIVSEHFARELPESAPRFPQPVPEPEDAITTFAELEAGLPVRVPPPPPERMVKLSAAWLIDRAGVRRGFRLPGSGAAISSKHTLAITNQGGASAGDVAELARFVVQRVQQEFGVILAPEPNLYGLEL</sequence>
<evidence type="ECO:0000256" key="8">
    <source>
        <dbReference type="ARBA" id="ARBA00022630"/>
    </source>
</evidence>
<keyword evidence="12 17" id="KW-0573">Peptidoglycan synthesis</keyword>
<dbReference type="Pfam" id="PF02873">
    <property type="entry name" value="MurB_C"/>
    <property type="match status" value="1"/>
</dbReference>
<keyword evidence="7 17" id="KW-0132">Cell division</keyword>
<keyword evidence="11 17" id="KW-0133">Cell shape</keyword>
<dbReference type="Gene3D" id="3.90.78.10">
    <property type="entry name" value="UDP-N-acetylenolpyruvoylglucosamine reductase, C-terminal domain"/>
    <property type="match status" value="1"/>
</dbReference>
<dbReference type="EC" id="1.3.1.98" evidence="17"/>
<evidence type="ECO:0000256" key="14">
    <source>
        <dbReference type="ARBA" id="ARBA00023306"/>
    </source>
</evidence>
<evidence type="ECO:0000256" key="3">
    <source>
        <dbReference type="ARBA" id="ARBA00004496"/>
    </source>
</evidence>
<dbReference type="InterPro" id="IPR036318">
    <property type="entry name" value="FAD-bd_PCMH-like_sf"/>
</dbReference>
<evidence type="ECO:0000256" key="10">
    <source>
        <dbReference type="ARBA" id="ARBA00022857"/>
    </source>
</evidence>
<comment type="pathway">
    <text evidence="4 17">Cell wall biogenesis; peptidoglycan biosynthesis.</text>
</comment>
<keyword evidence="13 17" id="KW-0560">Oxidoreductase</keyword>
<dbReference type="Pfam" id="PF01565">
    <property type="entry name" value="FAD_binding_4"/>
    <property type="match status" value="1"/>
</dbReference>
<feature type="active site" description="Proton donor" evidence="17">
    <location>
        <position position="265"/>
    </location>
</feature>
<dbReference type="PANTHER" id="PTHR21071">
    <property type="entry name" value="UDP-N-ACETYLENOLPYRUVOYLGLUCOSAMINE REDUCTASE"/>
    <property type="match status" value="1"/>
</dbReference>
<evidence type="ECO:0000256" key="1">
    <source>
        <dbReference type="ARBA" id="ARBA00001974"/>
    </source>
</evidence>
<reference evidence="20 21" key="1">
    <citation type="journal article" date="2019" name="Int. J. Syst. Evol. Microbiol.">
        <title>The Global Catalogue of Microorganisms (GCM) 10K type strain sequencing project: providing services to taxonomists for standard genome sequencing and annotation.</title>
        <authorList>
            <consortium name="The Broad Institute Genomics Platform"/>
            <consortium name="The Broad Institute Genome Sequencing Center for Infectious Disease"/>
            <person name="Wu L."/>
            <person name="Ma J."/>
        </authorList>
    </citation>
    <scope>NUCLEOTIDE SEQUENCE [LARGE SCALE GENOMIC DNA]</scope>
    <source>
        <strain evidence="20 21">JCM 14919</strain>
    </source>
</reference>
<name>A0ABN3B725_9MICO</name>
<evidence type="ECO:0000256" key="15">
    <source>
        <dbReference type="ARBA" id="ARBA00023316"/>
    </source>
</evidence>
<evidence type="ECO:0000256" key="2">
    <source>
        <dbReference type="ARBA" id="ARBA00003921"/>
    </source>
</evidence>
<evidence type="ECO:0000313" key="21">
    <source>
        <dbReference type="Proteomes" id="UP001501084"/>
    </source>
</evidence>
<evidence type="ECO:0000259" key="19">
    <source>
        <dbReference type="PROSITE" id="PS51387"/>
    </source>
</evidence>
<keyword evidence="14 17" id="KW-0131">Cell cycle</keyword>
<evidence type="ECO:0000256" key="4">
    <source>
        <dbReference type="ARBA" id="ARBA00004752"/>
    </source>
</evidence>
<evidence type="ECO:0000256" key="13">
    <source>
        <dbReference type="ARBA" id="ARBA00023002"/>
    </source>
</evidence>
<dbReference type="InterPro" id="IPR036635">
    <property type="entry name" value="MurB_C_sf"/>
</dbReference>
<dbReference type="HAMAP" id="MF_00037">
    <property type="entry name" value="MurB"/>
    <property type="match status" value="1"/>
</dbReference>